<reference evidence="1 2" key="1">
    <citation type="submission" date="2018-10" db="EMBL/GenBank/DDBJ databases">
        <title>Genomic Encyclopedia of Archaeal and Bacterial Type Strains, Phase II (KMG-II): from individual species to whole genera.</title>
        <authorList>
            <person name="Goeker M."/>
        </authorList>
    </citation>
    <scope>NUCLEOTIDE SEQUENCE [LARGE SCALE GENOMIC DNA]</scope>
    <source>
        <strain evidence="1 2">DSM 18602</strain>
    </source>
</reference>
<organism evidence="1 2">
    <name type="scientific">Mucilaginibacter gracilis</name>
    <dbReference type="NCBI Taxonomy" id="423350"/>
    <lineage>
        <taxon>Bacteria</taxon>
        <taxon>Pseudomonadati</taxon>
        <taxon>Bacteroidota</taxon>
        <taxon>Sphingobacteriia</taxon>
        <taxon>Sphingobacteriales</taxon>
        <taxon>Sphingobacteriaceae</taxon>
        <taxon>Mucilaginibacter</taxon>
    </lineage>
</organism>
<dbReference type="Proteomes" id="UP000268007">
    <property type="component" value="Unassembled WGS sequence"/>
</dbReference>
<accession>A0A495J3H5</accession>
<name>A0A495J3H5_9SPHI</name>
<evidence type="ECO:0000313" key="1">
    <source>
        <dbReference type="EMBL" id="RKR83520.1"/>
    </source>
</evidence>
<proteinExistence type="predicted"/>
<keyword evidence="2" id="KW-1185">Reference proteome</keyword>
<dbReference type="AlphaFoldDB" id="A0A495J3H5"/>
<gene>
    <name evidence="1" type="ORF">BDD43_3730</name>
</gene>
<evidence type="ECO:0000313" key="2">
    <source>
        <dbReference type="Proteomes" id="UP000268007"/>
    </source>
</evidence>
<comment type="caution">
    <text evidence="1">The sequence shown here is derived from an EMBL/GenBank/DDBJ whole genome shotgun (WGS) entry which is preliminary data.</text>
</comment>
<dbReference type="OrthoDB" id="773132at2"/>
<dbReference type="EMBL" id="RBKU01000001">
    <property type="protein sequence ID" value="RKR83520.1"/>
    <property type="molecule type" value="Genomic_DNA"/>
</dbReference>
<dbReference type="RefSeq" id="WP_121199002.1">
    <property type="nucleotide sequence ID" value="NZ_RBKU01000001.1"/>
</dbReference>
<sequence length="132" mass="14400">MATSQKKWQRAISFIALFFAIVGIGFVVKAEGNKTADSKGNSAVNKSNHHKKAVRKFATEVWYYTPDTAPSGSAIYTSSNYTSTEPDNCGGATTVPCEISFTENANYSTLAQYLSYQQAHSLPVNIVSFKDL</sequence>
<protein>
    <submittedName>
        <fullName evidence="1">Uncharacterized protein</fullName>
    </submittedName>
</protein>